<keyword evidence="5" id="KW-0692">RNA repair</keyword>
<feature type="binding site" evidence="10">
    <location>
        <begin position="284"/>
        <end position="287"/>
    </location>
    <ligand>
        <name>GMP</name>
        <dbReference type="ChEBI" id="CHEBI:58115"/>
    </ligand>
</feature>
<dbReference type="SUPFAM" id="SSF103365">
    <property type="entry name" value="Hypothetical protein PH1602"/>
    <property type="match status" value="1"/>
</dbReference>
<keyword evidence="6 10" id="KW-0342">GTP-binding</keyword>
<comment type="caution">
    <text evidence="12">The sequence shown here is derived from an EMBL/GenBank/DDBJ whole genome shotgun (WGS) entry which is preliminary data.</text>
</comment>
<dbReference type="Gene3D" id="3.90.1860.10">
    <property type="entry name" value="tRNA-splicing ligase RtcB"/>
    <property type="match status" value="1"/>
</dbReference>
<feature type="binding site" evidence="11">
    <location>
        <position position="235"/>
    </location>
    <ligand>
        <name>Mn(2+)</name>
        <dbReference type="ChEBI" id="CHEBI:29035"/>
        <label>2</label>
    </ligand>
</feature>
<dbReference type="GO" id="GO:0003909">
    <property type="term" value="F:DNA ligase activity"/>
    <property type="evidence" value="ECO:0007669"/>
    <property type="project" value="TreeGrafter"/>
</dbReference>
<evidence type="ECO:0000256" key="3">
    <source>
        <dbReference type="ARBA" id="ARBA00022723"/>
    </source>
</evidence>
<evidence type="ECO:0000256" key="1">
    <source>
        <dbReference type="ARBA" id="ARBA00012726"/>
    </source>
</evidence>
<keyword evidence="7 11" id="KW-0464">Manganese</keyword>
<name>A0A6N9JGK3_9ACTN</name>
<accession>A0A6N9JGK3</accession>
<evidence type="ECO:0000256" key="8">
    <source>
        <dbReference type="ARBA" id="ARBA00047746"/>
    </source>
</evidence>
<dbReference type="EMBL" id="WWSR01000001">
    <property type="protein sequence ID" value="MZJ38488.1"/>
    <property type="molecule type" value="Genomic_DNA"/>
</dbReference>
<dbReference type="InterPro" id="IPR036025">
    <property type="entry name" value="RtcB-like_sf"/>
</dbReference>
<comment type="catalytic activity">
    <reaction evidence="8">
        <text>a 3'-end 3'-phospho-ribonucleotide-RNA + a 5'-end dephospho-ribonucleoside-RNA + GTP = a ribonucleotidyl-ribonucleotide-RNA + GMP + diphosphate</text>
        <dbReference type="Rhea" id="RHEA:68076"/>
        <dbReference type="Rhea" id="RHEA-COMP:10463"/>
        <dbReference type="Rhea" id="RHEA-COMP:13936"/>
        <dbReference type="Rhea" id="RHEA-COMP:17355"/>
        <dbReference type="ChEBI" id="CHEBI:33019"/>
        <dbReference type="ChEBI" id="CHEBI:37565"/>
        <dbReference type="ChEBI" id="CHEBI:58115"/>
        <dbReference type="ChEBI" id="CHEBI:83062"/>
        <dbReference type="ChEBI" id="CHEBI:138284"/>
        <dbReference type="ChEBI" id="CHEBI:173118"/>
        <dbReference type="EC" id="6.5.1.8"/>
    </reaction>
</comment>
<evidence type="ECO:0000256" key="5">
    <source>
        <dbReference type="ARBA" id="ARBA00022800"/>
    </source>
</evidence>
<keyword evidence="3 11" id="KW-0479">Metal-binding</keyword>
<evidence type="ECO:0000256" key="11">
    <source>
        <dbReference type="PIRSR" id="PIRSR601233-3"/>
    </source>
</evidence>
<feature type="active site" description="GMP-histidine intermediate" evidence="9">
    <location>
        <position position="284"/>
    </location>
</feature>
<keyword evidence="4 10" id="KW-0547">Nucleotide-binding</keyword>
<evidence type="ECO:0000313" key="12">
    <source>
        <dbReference type="EMBL" id="MZJ38488.1"/>
    </source>
</evidence>
<evidence type="ECO:0000256" key="9">
    <source>
        <dbReference type="PIRSR" id="PIRSR601233-1"/>
    </source>
</evidence>
<dbReference type="GO" id="GO:0006396">
    <property type="term" value="P:RNA processing"/>
    <property type="evidence" value="ECO:0007669"/>
    <property type="project" value="InterPro"/>
</dbReference>
<dbReference type="InterPro" id="IPR001233">
    <property type="entry name" value="RtcB"/>
</dbReference>
<organism evidence="12 13">
    <name type="scientific">Collinsella aerofaciens</name>
    <dbReference type="NCBI Taxonomy" id="74426"/>
    <lineage>
        <taxon>Bacteria</taxon>
        <taxon>Bacillati</taxon>
        <taxon>Actinomycetota</taxon>
        <taxon>Coriobacteriia</taxon>
        <taxon>Coriobacteriales</taxon>
        <taxon>Coriobacteriaceae</taxon>
        <taxon>Collinsella</taxon>
    </lineage>
</organism>
<reference evidence="12 13" key="1">
    <citation type="journal article" date="2019" name="Nat. Med.">
        <title>A library of human gut bacterial isolates paired with longitudinal multiomics data enables mechanistic microbiome research.</title>
        <authorList>
            <person name="Poyet M."/>
            <person name="Groussin M."/>
            <person name="Gibbons S.M."/>
            <person name="Avila-Pacheco J."/>
            <person name="Jiang X."/>
            <person name="Kearney S.M."/>
            <person name="Perrotta A.R."/>
            <person name="Berdy B."/>
            <person name="Zhao S."/>
            <person name="Lieberman T.D."/>
            <person name="Swanson P.K."/>
            <person name="Smith M."/>
            <person name="Roesemann S."/>
            <person name="Alexander J.E."/>
            <person name="Rich S.A."/>
            <person name="Livny J."/>
            <person name="Vlamakis H."/>
            <person name="Clish C."/>
            <person name="Bullock K."/>
            <person name="Deik A."/>
            <person name="Scott J."/>
            <person name="Pierce K.A."/>
            <person name="Xavier R.J."/>
            <person name="Alm E.J."/>
        </authorList>
    </citation>
    <scope>NUCLEOTIDE SEQUENCE [LARGE SCALE GENOMIC DNA]</scope>
    <source>
        <strain evidence="12 13">BIOML-A20</strain>
    </source>
</reference>
<feature type="binding site" evidence="10">
    <location>
        <begin position="235"/>
        <end position="236"/>
    </location>
    <ligand>
        <name>GMP</name>
        <dbReference type="ChEBI" id="CHEBI:58115"/>
    </ligand>
</feature>
<dbReference type="Pfam" id="PF01139">
    <property type="entry name" value="RtcB"/>
    <property type="match status" value="2"/>
</dbReference>
<protein>
    <recommendedName>
        <fullName evidence="1">3'-phosphate/5'-hydroxy nucleic acid ligase</fullName>
        <ecNumber evidence="1">6.5.1.8</ecNumber>
    </recommendedName>
</protein>
<dbReference type="GO" id="GO:0030145">
    <property type="term" value="F:manganese ion binding"/>
    <property type="evidence" value="ECO:0007669"/>
    <property type="project" value="TreeGrafter"/>
</dbReference>
<evidence type="ECO:0000256" key="4">
    <source>
        <dbReference type="ARBA" id="ARBA00022741"/>
    </source>
</evidence>
<feature type="binding site" evidence="10">
    <location>
        <begin position="137"/>
        <end position="141"/>
    </location>
    <ligand>
        <name>GMP</name>
        <dbReference type="ChEBI" id="CHEBI:58115"/>
    </ligand>
</feature>
<dbReference type="EC" id="6.5.1.8" evidence="1"/>
<feature type="binding site" evidence="11">
    <location>
        <position position="65"/>
    </location>
    <ligand>
        <name>Mn(2+)</name>
        <dbReference type="ChEBI" id="CHEBI:29035"/>
        <label>1</label>
    </ligand>
</feature>
<dbReference type="GO" id="GO:0005525">
    <property type="term" value="F:GTP binding"/>
    <property type="evidence" value="ECO:0007669"/>
    <property type="project" value="UniProtKB-KW"/>
</dbReference>
<dbReference type="PANTHER" id="PTHR43749">
    <property type="entry name" value="RNA-SPLICING LIGASE RTCB"/>
    <property type="match status" value="1"/>
</dbReference>
<feature type="binding site" evidence="10">
    <location>
        <begin position="260"/>
        <end position="263"/>
    </location>
    <ligand>
        <name>GMP</name>
        <dbReference type="ChEBI" id="CHEBI:58115"/>
    </ligand>
</feature>
<dbReference type="GO" id="GO:0042245">
    <property type="term" value="P:RNA repair"/>
    <property type="evidence" value="ECO:0007669"/>
    <property type="project" value="UniProtKB-KW"/>
</dbReference>
<evidence type="ECO:0000313" key="13">
    <source>
        <dbReference type="Proteomes" id="UP000469380"/>
    </source>
</evidence>
<dbReference type="PANTHER" id="PTHR43749:SF2">
    <property type="entry name" value="RNA-SPLICING LIGASE RTCB"/>
    <property type="match status" value="1"/>
</dbReference>
<dbReference type="Proteomes" id="UP000469380">
    <property type="component" value="Unassembled WGS sequence"/>
</dbReference>
<proteinExistence type="predicted"/>
<evidence type="ECO:0000256" key="10">
    <source>
        <dbReference type="PIRSR" id="PIRSR601233-2"/>
    </source>
</evidence>
<feature type="binding site" evidence="11">
    <location>
        <position position="155"/>
    </location>
    <ligand>
        <name>Mn(2+)</name>
        <dbReference type="ChEBI" id="CHEBI:29035"/>
        <label>2</label>
    </ligand>
</feature>
<evidence type="ECO:0000256" key="6">
    <source>
        <dbReference type="ARBA" id="ARBA00023134"/>
    </source>
</evidence>
<dbReference type="AlphaFoldDB" id="A0A6N9JGK3"/>
<evidence type="ECO:0000256" key="2">
    <source>
        <dbReference type="ARBA" id="ARBA00022598"/>
    </source>
</evidence>
<keyword evidence="2 12" id="KW-0436">Ligase</keyword>
<evidence type="ECO:0000256" key="7">
    <source>
        <dbReference type="ARBA" id="ARBA00023211"/>
    </source>
</evidence>
<comment type="cofactor">
    <cofactor evidence="11">
        <name>Mn(2+)</name>
        <dbReference type="ChEBI" id="CHEBI:29035"/>
    </cofactor>
    <text evidence="11">Binds 2 manganese ions per subunit.</text>
</comment>
<feature type="binding site" evidence="11">
    <location>
        <position position="138"/>
    </location>
    <ligand>
        <name>Mn(2+)</name>
        <dbReference type="ChEBI" id="CHEBI:29035"/>
        <label>1</label>
    </ligand>
</feature>
<dbReference type="InterPro" id="IPR052915">
    <property type="entry name" value="RtcB-like"/>
</dbReference>
<gene>
    <name evidence="12" type="ORF">GT464_00745</name>
</gene>
<sequence>MAGIKVFAENLEDSTKEQIEEISSCPAFEGAKIRIMPDAHKGKGCVIGFTANLGDKVIPNLVGVDIGCGMYCVPLAETIARDDLIQFNRDVKCAVPTGFSLHRDPACVLADFDMESRDWLQDKRKVERSMGTLGGGNHFIELDEDEDGCQYLVVHTGSRNMGKQTAEHHQALAQKTCTTDIPDELKYLVGDLSAEYLVDMHNCQRFSNQNRKAIVAQIVERTGIRLDGDGFTTMHNYISEDGMIRKGAISAHAGEMVLIPFNMRDGAVIARGKGNEDWNCSAPHGTGRAMSRTKAFQTLDTRSFVNEMRDAGIYCPSACETTLDESPEAYKPADDVLRLMDPTVDVIHRLKPIWNFKATGKRGRR</sequence>
<dbReference type="GO" id="GO:0170057">
    <property type="term" value="F:RNA ligase (GTP) activity"/>
    <property type="evidence" value="ECO:0007669"/>
    <property type="project" value="UniProtKB-EC"/>
</dbReference>
<dbReference type="RefSeq" id="WP_161159397.1">
    <property type="nucleotide sequence ID" value="NZ_WWSR01000001.1"/>
</dbReference>
<dbReference type="GO" id="GO:0006281">
    <property type="term" value="P:DNA repair"/>
    <property type="evidence" value="ECO:0007669"/>
    <property type="project" value="TreeGrafter"/>
</dbReference>